<protein>
    <submittedName>
        <fullName evidence="1">Uncharacterized protein</fullName>
    </submittedName>
</protein>
<accession>A0AAD1XCB3</accession>
<dbReference type="EMBL" id="CAMPGE010010223">
    <property type="protein sequence ID" value="CAI2369070.1"/>
    <property type="molecule type" value="Genomic_DNA"/>
</dbReference>
<evidence type="ECO:0000313" key="2">
    <source>
        <dbReference type="Proteomes" id="UP001295684"/>
    </source>
</evidence>
<dbReference type="Proteomes" id="UP001295684">
    <property type="component" value="Unassembled WGS sequence"/>
</dbReference>
<proteinExistence type="predicted"/>
<sequence>MAGNLFIHAFRDISLKTLNSRLLRDLDASVLQDADEAYRAGNKNNASGIFKSNSNNIHKMMKEMESNSSFHKSSNKNGFKKTVNFANLPRESRVFFSDMMLKINDLKKNSRRATRIMESIKNMGKYDPEKPRIKRYKLRRQNTMSSDSLERAIGKATGRKRCRIRNRADILRAASFTNKFTKRLTFGERDEYDLGEIPIIQISGSNNTPENFENSANKLKFRINSMRTGSKGFPSSKDPSNFGIKKYDDNSLTDSILDNSNRSRSSKIAPFLNDIKEINETYSENFTSENLSPIEKSQNTNLRNSSASRLLSLSHGSKHSKAKRLNFISPEREVSKLKIKKIDGKKLIQDHITILAHQITLYEDQFDEAKDHITCDKLLAELFRCYNKRMHLFIKYKLKELELLNKAPKSQKSKKGGLLELLNLTKSLDRDRNQDWEIKLKKLKSVVKDDTNSLFLNELKNIETYPRHSSLTKIISPGRIDKRDRLKAQHDKKLLRAQILQKSREISNPKSRETLFDVIISKSKLRNQRLHAQSKSPSLEKITPVFTKNRYFSRCNSPQILPDFSLLNKTKGCVVPVKMKKLEPSKLLKISTPLLKNYLWSKKGDSKPQDFSYCSGEEEVKKRQGNSPECDNRKIEMGNRRFDDIRRDTKRFPKITKFSAPVLSKRPYHHRRAFSPHLELKVFENNKKGKDYKERYFICEKAK</sequence>
<dbReference type="AlphaFoldDB" id="A0AAD1XCB3"/>
<organism evidence="1 2">
    <name type="scientific">Euplotes crassus</name>
    <dbReference type="NCBI Taxonomy" id="5936"/>
    <lineage>
        <taxon>Eukaryota</taxon>
        <taxon>Sar</taxon>
        <taxon>Alveolata</taxon>
        <taxon>Ciliophora</taxon>
        <taxon>Intramacronucleata</taxon>
        <taxon>Spirotrichea</taxon>
        <taxon>Hypotrichia</taxon>
        <taxon>Euplotida</taxon>
        <taxon>Euplotidae</taxon>
        <taxon>Moneuplotes</taxon>
    </lineage>
</organism>
<name>A0AAD1XCB3_EUPCR</name>
<reference evidence="1" key="1">
    <citation type="submission" date="2023-07" db="EMBL/GenBank/DDBJ databases">
        <authorList>
            <consortium name="AG Swart"/>
            <person name="Singh M."/>
            <person name="Singh A."/>
            <person name="Seah K."/>
            <person name="Emmerich C."/>
        </authorList>
    </citation>
    <scope>NUCLEOTIDE SEQUENCE</scope>
    <source>
        <strain evidence="1">DP1</strain>
    </source>
</reference>
<comment type="caution">
    <text evidence="1">The sequence shown here is derived from an EMBL/GenBank/DDBJ whole genome shotgun (WGS) entry which is preliminary data.</text>
</comment>
<evidence type="ECO:0000313" key="1">
    <source>
        <dbReference type="EMBL" id="CAI2369070.1"/>
    </source>
</evidence>
<gene>
    <name evidence="1" type="ORF">ECRASSUSDP1_LOCUS10367</name>
</gene>
<keyword evidence="2" id="KW-1185">Reference proteome</keyword>